<feature type="transmembrane region" description="Helical" evidence="2">
    <location>
        <begin position="186"/>
        <end position="206"/>
    </location>
</feature>
<evidence type="ECO:0000256" key="2">
    <source>
        <dbReference type="SAM" id="Phobius"/>
    </source>
</evidence>
<organism evidence="3 4">
    <name type="scientific">Corynebacterium ulcerans</name>
    <dbReference type="NCBI Taxonomy" id="65058"/>
    <lineage>
        <taxon>Bacteria</taxon>
        <taxon>Bacillati</taxon>
        <taxon>Actinomycetota</taxon>
        <taxon>Actinomycetes</taxon>
        <taxon>Mycobacteriales</taxon>
        <taxon>Corynebacteriaceae</taxon>
        <taxon>Corynebacterium</taxon>
    </lineage>
</organism>
<feature type="transmembrane region" description="Helical" evidence="2">
    <location>
        <begin position="57"/>
        <end position="78"/>
    </location>
</feature>
<dbReference type="EMBL" id="BQFK01000005">
    <property type="protein sequence ID" value="GJJ43619.1"/>
    <property type="molecule type" value="Genomic_DNA"/>
</dbReference>
<feature type="transmembrane region" description="Helical" evidence="2">
    <location>
        <begin position="102"/>
        <end position="121"/>
    </location>
</feature>
<keyword evidence="2" id="KW-1133">Transmembrane helix</keyword>
<dbReference type="RefSeq" id="WP_014836574.1">
    <property type="nucleotide sequence ID" value="NZ_AP019662.1"/>
</dbReference>
<feature type="compositionally biased region" description="Basic and acidic residues" evidence="1">
    <location>
        <begin position="23"/>
        <end position="33"/>
    </location>
</feature>
<evidence type="ECO:0000313" key="4">
    <source>
        <dbReference type="Proteomes" id="UP001205910"/>
    </source>
</evidence>
<comment type="caution">
    <text evidence="3">The sequence shown here is derived from an EMBL/GenBank/DDBJ whole genome shotgun (WGS) entry which is preliminary data.</text>
</comment>
<dbReference type="Proteomes" id="UP001205910">
    <property type="component" value="Unassembled WGS sequence"/>
</dbReference>
<feature type="region of interest" description="Disordered" evidence="1">
    <location>
        <begin position="1"/>
        <end position="36"/>
    </location>
</feature>
<protein>
    <submittedName>
        <fullName evidence="3">Uncharacterized protein</fullName>
    </submittedName>
</protein>
<keyword evidence="2" id="KW-0812">Transmembrane</keyword>
<accession>A0ABD0BL38</accession>
<dbReference type="AlphaFoldDB" id="A0ABD0BL38"/>
<sequence>MPKQDSGSFIPTPGALSYDAEDTVTRSETDQERTVAQGTSLQRAKLTWKVSEKTGNFSAVVIAIVCIYAGLGALWPVIRPRYDATLVEGGSLQLLPGENIEFISFAQFVGITTVVAVVLAVSLLKLMPQRRGVALLLWFGVWIFIGGGVFLFVGDFVSGAISDVARAKELTIGENISFIPPLSPGISARLAPVFVGMAVYWCRLYINIDETDNEQERLEDAAEIKA</sequence>
<name>A0ABD0BL38_CORUL</name>
<evidence type="ECO:0000256" key="1">
    <source>
        <dbReference type="SAM" id="MobiDB-lite"/>
    </source>
</evidence>
<feature type="transmembrane region" description="Helical" evidence="2">
    <location>
        <begin position="133"/>
        <end position="153"/>
    </location>
</feature>
<proteinExistence type="predicted"/>
<gene>
    <name evidence="3" type="ORF">CULCOIPH005_18080</name>
</gene>
<keyword evidence="2" id="KW-0472">Membrane</keyword>
<reference evidence="3 4" key="1">
    <citation type="submission" date="2021-11" db="EMBL/GenBank/DDBJ databases">
        <title>Whole genome sequences of diphtheriae toxin producing Corynebacterium ulcerans isolates from cats in Osaka, Japan.</title>
        <authorList>
            <person name="Umeda K."/>
            <person name="Hirai Y."/>
        </authorList>
    </citation>
    <scope>NUCLEOTIDE SEQUENCE [LARGE SCALE GENOMIC DNA]</scope>
    <source>
        <strain evidence="3 4">12109B-1</strain>
    </source>
</reference>
<evidence type="ECO:0000313" key="3">
    <source>
        <dbReference type="EMBL" id="GJJ43619.1"/>
    </source>
</evidence>